<feature type="region of interest" description="Disordered" evidence="1">
    <location>
        <begin position="359"/>
        <end position="438"/>
    </location>
</feature>
<reference evidence="2" key="1">
    <citation type="submission" date="2023-06" db="EMBL/GenBank/DDBJ databases">
        <title>Genomic analysis of the entomopathogenic nematode Steinernema hermaphroditum.</title>
        <authorList>
            <person name="Schwarz E.M."/>
            <person name="Heppert J.K."/>
            <person name="Baniya A."/>
            <person name="Schwartz H.T."/>
            <person name="Tan C.-H."/>
            <person name="Antoshechkin I."/>
            <person name="Sternberg P.W."/>
            <person name="Goodrich-Blair H."/>
            <person name="Dillman A.R."/>
        </authorList>
    </citation>
    <scope>NUCLEOTIDE SEQUENCE</scope>
    <source>
        <strain evidence="2">PS9179</strain>
        <tissue evidence="2">Whole animal</tissue>
    </source>
</reference>
<feature type="compositionally biased region" description="Basic residues" evidence="1">
    <location>
        <begin position="397"/>
        <end position="406"/>
    </location>
</feature>
<proteinExistence type="predicted"/>
<accession>A0AA39HRZ7</accession>
<keyword evidence="3" id="KW-1185">Reference proteome</keyword>
<comment type="caution">
    <text evidence="2">The sequence shown here is derived from an EMBL/GenBank/DDBJ whole genome shotgun (WGS) entry which is preliminary data.</text>
</comment>
<evidence type="ECO:0000313" key="2">
    <source>
        <dbReference type="EMBL" id="KAK0409812.1"/>
    </source>
</evidence>
<feature type="compositionally biased region" description="Basic and acidic residues" evidence="1">
    <location>
        <begin position="407"/>
        <end position="418"/>
    </location>
</feature>
<evidence type="ECO:0000313" key="3">
    <source>
        <dbReference type="Proteomes" id="UP001175271"/>
    </source>
</evidence>
<dbReference type="AlphaFoldDB" id="A0AA39HRZ7"/>
<dbReference type="EMBL" id="JAUCMV010000003">
    <property type="protein sequence ID" value="KAK0409812.1"/>
    <property type="molecule type" value="Genomic_DNA"/>
</dbReference>
<feature type="compositionally biased region" description="Low complexity" evidence="1">
    <location>
        <begin position="374"/>
        <end position="388"/>
    </location>
</feature>
<gene>
    <name evidence="2" type="ORF">QR680_004772</name>
</gene>
<dbReference type="Proteomes" id="UP001175271">
    <property type="component" value="Unassembled WGS sequence"/>
</dbReference>
<name>A0AA39HRZ7_9BILA</name>
<evidence type="ECO:0000256" key="1">
    <source>
        <dbReference type="SAM" id="MobiDB-lite"/>
    </source>
</evidence>
<organism evidence="2 3">
    <name type="scientific">Steinernema hermaphroditum</name>
    <dbReference type="NCBI Taxonomy" id="289476"/>
    <lineage>
        <taxon>Eukaryota</taxon>
        <taxon>Metazoa</taxon>
        <taxon>Ecdysozoa</taxon>
        <taxon>Nematoda</taxon>
        <taxon>Chromadorea</taxon>
        <taxon>Rhabditida</taxon>
        <taxon>Tylenchina</taxon>
        <taxon>Panagrolaimomorpha</taxon>
        <taxon>Strongyloidoidea</taxon>
        <taxon>Steinernematidae</taxon>
        <taxon>Steinernema</taxon>
    </lineage>
</organism>
<protein>
    <submittedName>
        <fullName evidence="2">Uncharacterized protein</fullName>
    </submittedName>
</protein>
<sequence>MSFTVRIIRVESLDQPESFNAKLPFSTNARNVDYAADFHSSKDLARVEKVRSERTINLTCAFNNLKTPEKDSASGTFPCEATASTSRSFQIVNDDQEIAFERPERTDCVSGTVRQKIMASVTRYFKVKEQVEEICLEKRAQQAHVIGSLPLTRLASASRSFQIAEESAEVELKGAPKKDSTTGTLPLKMAALASRSFKVGAARYDASLEKSVVKAGTFSTIPLKTSASAFASFRTEELYLGFLDWAANNAVETLRKPIGMRRKVVNERPTSTVHLGQATPSTSEKEKVCGPGVFHKNEQEESTSKDFYTKNSCCVEATFKAPAKAKSHRKMRRGSEKINLTIMRRCGVYCSQLTRELRKSREQEEEEKASNTASAQKPPSQQSPPQESGLSATPPKRSPRPFKMKRRLQEMWENERRSRMPPQEALPPKKAKTVTDEDCSPLEASAAEEGHSHPRDLIQMVKVAKGKFRNPYVVDDRSMFIPRYRPLKHVKFYTNGLHTKTTLDYRAVPTPKAEVNLGSLLSELEWPQQQTTVPSLGQSVLDKAVPKHFSSDQEHHVIYGWSDEVGDEPPYLEREAQPPILEKRFCVEGLSFSPYLGAPLLTARPFQRRKRFQKRPTRRVSRKAKKAEKELDQMVEDTTRYFSTMQEVNGCPNQNIVAFLMTEIGPDLWMAQHLHIISLSEHALGVESDSGDISTFSLPLGSYACHH</sequence>